<dbReference type="InterPro" id="IPR018673">
    <property type="entry name" value="DUF2141"/>
</dbReference>
<accession>A0A8J3CTL8</accession>
<feature type="chain" id="PRO_5035246230" description="DUF2141 domain-containing protein" evidence="1">
    <location>
        <begin position="20"/>
        <end position="138"/>
    </location>
</feature>
<comment type="caution">
    <text evidence="2">The sequence shown here is derived from an EMBL/GenBank/DDBJ whole genome shotgun (WGS) entry which is preliminary data.</text>
</comment>
<dbReference type="Pfam" id="PF09912">
    <property type="entry name" value="DUF2141"/>
    <property type="match status" value="1"/>
</dbReference>
<sequence>MFQLIFLLISLFSFQSNQASLELRIENAKNDQGLVRVLVFNQADGFPDKAGKAVRMANLSIKNKIAVITFDDLPPGNYAIAVFHDSSKSGKIRTNLVGFPLDRYGFSNNATGIMGPPSFEKAAFPITTGKNSITISMR</sequence>
<name>A0A8J3CTL8_9BACT</name>
<protein>
    <recommendedName>
        <fullName evidence="4">DUF2141 domain-containing protein</fullName>
    </recommendedName>
</protein>
<reference evidence="2" key="1">
    <citation type="journal article" date="2014" name="Int. J. Syst. Evol. Microbiol.">
        <title>Complete genome sequence of Corynebacterium casei LMG S-19264T (=DSM 44701T), isolated from a smear-ripened cheese.</title>
        <authorList>
            <consortium name="US DOE Joint Genome Institute (JGI-PGF)"/>
            <person name="Walter F."/>
            <person name="Albersmeier A."/>
            <person name="Kalinowski J."/>
            <person name="Ruckert C."/>
        </authorList>
    </citation>
    <scope>NUCLEOTIDE SEQUENCE</scope>
    <source>
        <strain evidence="2">KCTC 23224</strain>
    </source>
</reference>
<reference evidence="2" key="2">
    <citation type="submission" date="2020-09" db="EMBL/GenBank/DDBJ databases">
        <authorList>
            <person name="Sun Q."/>
            <person name="Kim S."/>
        </authorList>
    </citation>
    <scope>NUCLEOTIDE SEQUENCE</scope>
    <source>
        <strain evidence="2">KCTC 23224</strain>
    </source>
</reference>
<dbReference type="AlphaFoldDB" id="A0A8J3CTL8"/>
<keyword evidence="1" id="KW-0732">Signal</keyword>
<feature type="signal peptide" evidence="1">
    <location>
        <begin position="1"/>
        <end position="19"/>
    </location>
</feature>
<dbReference type="Proteomes" id="UP000642809">
    <property type="component" value="Unassembled WGS sequence"/>
</dbReference>
<keyword evidence="3" id="KW-1185">Reference proteome</keyword>
<proteinExistence type="predicted"/>
<evidence type="ECO:0000313" key="2">
    <source>
        <dbReference type="EMBL" id="GHB25580.1"/>
    </source>
</evidence>
<dbReference type="RefSeq" id="WP_189578651.1">
    <property type="nucleotide sequence ID" value="NZ_BMYF01000001.1"/>
</dbReference>
<evidence type="ECO:0000313" key="3">
    <source>
        <dbReference type="Proteomes" id="UP000642809"/>
    </source>
</evidence>
<dbReference type="EMBL" id="BMYF01000001">
    <property type="protein sequence ID" value="GHB25580.1"/>
    <property type="molecule type" value="Genomic_DNA"/>
</dbReference>
<evidence type="ECO:0000256" key="1">
    <source>
        <dbReference type="SAM" id="SignalP"/>
    </source>
</evidence>
<organism evidence="2 3">
    <name type="scientific">Mongoliitalea lutea</name>
    <dbReference type="NCBI Taxonomy" id="849756"/>
    <lineage>
        <taxon>Bacteria</taxon>
        <taxon>Pseudomonadati</taxon>
        <taxon>Bacteroidota</taxon>
        <taxon>Cytophagia</taxon>
        <taxon>Cytophagales</taxon>
        <taxon>Cyclobacteriaceae</taxon>
        <taxon>Mongoliitalea</taxon>
    </lineage>
</organism>
<evidence type="ECO:0008006" key="4">
    <source>
        <dbReference type="Google" id="ProtNLM"/>
    </source>
</evidence>
<gene>
    <name evidence="2" type="ORF">GCM10008106_02940</name>
</gene>